<dbReference type="AlphaFoldDB" id="A0A7J0H2L4"/>
<organism evidence="1 2">
    <name type="scientific">Actinidia rufa</name>
    <dbReference type="NCBI Taxonomy" id="165716"/>
    <lineage>
        <taxon>Eukaryota</taxon>
        <taxon>Viridiplantae</taxon>
        <taxon>Streptophyta</taxon>
        <taxon>Embryophyta</taxon>
        <taxon>Tracheophyta</taxon>
        <taxon>Spermatophyta</taxon>
        <taxon>Magnoliopsida</taxon>
        <taxon>eudicotyledons</taxon>
        <taxon>Gunneridae</taxon>
        <taxon>Pentapetalae</taxon>
        <taxon>asterids</taxon>
        <taxon>Ericales</taxon>
        <taxon>Actinidiaceae</taxon>
        <taxon>Actinidia</taxon>
    </lineage>
</organism>
<sequence>MVLHCIVPSHDHQIDEADFESISGNNSTFNIRPLLAPYSLGANTGWCVVTPCTHATPDGKGMREACLDKVANVQDNDVAKQMQGRHTGRPTLVGTIASHLDLGVGLWAQLVRVCTDKQLQAVVSVGSYILQRAAIAGIVSKDTCIRRNTSGTLVQRLVGTVAGCIRGISKRPKEGAVTYLVALVEIKSDLMVLVSDEVTDVLTEFGDVIPSKLPRWAHDIQHGADNKTYTLGMDMNWHQHVAGQSYGKANTCGHNCWLLRLRPGHPDACVHRQAIQAIKHFKDTFLRLEWAIAGLHSCQVCVKTNFTREGTGHILRQRIGVLFPW</sequence>
<name>A0A7J0H2L4_9ERIC</name>
<gene>
    <name evidence="1" type="ORF">Acr_26g0003040</name>
</gene>
<proteinExistence type="predicted"/>
<comment type="caution">
    <text evidence="1">The sequence shown here is derived from an EMBL/GenBank/DDBJ whole genome shotgun (WGS) entry which is preliminary data.</text>
</comment>
<keyword evidence="2" id="KW-1185">Reference proteome</keyword>
<dbReference type="EMBL" id="BJWL01000026">
    <property type="protein sequence ID" value="GFZ17034.1"/>
    <property type="molecule type" value="Genomic_DNA"/>
</dbReference>
<dbReference type="Proteomes" id="UP000585474">
    <property type="component" value="Unassembled WGS sequence"/>
</dbReference>
<protein>
    <submittedName>
        <fullName evidence="1">Myosin family protein with Dil domain-containing protein</fullName>
    </submittedName>
</protein>
<evidence type="ECO:0000313" key="1">
    <source>
        <dbReference type="EMBL" id="GFZ17034.1"/>
    </source>
</evidence>
<accession>A0A7J0H2L4</accession>
<evidence type="ECO:0000313" key="2">
    <source>
        <dbReference type="Proteomes" id="UP000585474"/>
    </source>
</evidence>
<reference evidence="1 2" key="1">
    <citation type="submission" date="2019-07" db="EMBL/GenBank/DDBJ databases">
        <title>De Novo Assembly of kiwifruit Actinidia rufa.</title>
        <authorList>
            <person name="Sugita-Konishi S."/>
            <person name="Sato K."/>
            <person name="Mori E."/>
            <person name="Abe Y."/>
            <person name="Kisaki G."/>
            <person name="Hamano K."/>
            <person name="Suezawa K."/>
            <person name="Otani M."/>
            <person name="Fukuda T."/>
            <person name="Manabe T."/>
            <person name="Gomi K."/>
            <person name="Tabuchi M."/>
            <person name="Akimitsu K."/>
            <person name="Kataoka I."/>
        </authorList>
    </citation>
    <scope>NUCLEOTIDE SEQUENCE [LARGE SCALE GENOMIC DNA]</scope>
    <source>
        <strain evidence="2">cv. Fuchu</strain>
    </source>
</reference>